<dbReference type="InterPro" id="IPR020984">
    <property type="entry name" value="Speedy"/>
</dbReference>
<sequence>MDTKSGTTRHLWDSAKAKETQQYSFSAGPEGLRLKRPNAEDAQGPPGKNHSSQRNDKYFVKVVPSPTIIIQRQEMATYFKLFGKYLANTMEEDEEENKYEIFPWALGKNWRKHFPRFLNQRDKLWARIEYRAAVSRRCCEEVMAIVPCHFVWQRERLEHHSGAQRQYTHRDHTPIPRGPTASPVSCDLCSRSSKLDQSLRLFPHTKNCLPW</sequence>
<keyword evidence="5" id="KW-1185">Reference proteome</keyword>
<evidence type="ECO:0000256" key="1">
    <source>
        <dbReference type="ARBA" id="ARBA00010932"/>
    </source>
</evidence>
<keyword evidence="2" id="KW-0131">Cell cycle</keyword>
<dbReference type="PANTHER" id="PTHR31545:SF4">
    <property type="entry name" value="SPEEDY PROTEIN A"/>
    <property type="match status" value="1"/>
</dbReference>
<gene>
    <name evidence="4" type="ORF">WMY93_017839</name>
</gene>
<evidence type="ECO:0000313" key="5">
    <source>
        <dbReference type="Proteomes" id="UP001460270"/>
    </source>
</evidence>
<reference evidence="5" key="1">
    <citation type="submission" date="2024-04" db="EMBL/GenBank/DDBJ databases">
        <title>Salinicola lusitanus LLJ914,a marine bacterium isolated from the Okinawa Trough.</title>
        <authorList>
            <person name="Li J."/>
        </authorList>
    </citation>
    <scope>NUCLEOTIDE SEQUENCE [LARGE SCALE GENOMIC DNA]</scope>
</reference>
<protein>
    <recommendedName>
        <fullName evidence="6">Speedy/RINGO cell cycle regulator family member A</fullName>
    </recommendedName>
</protein>
<proteinExistence type="inferred from homology"/>
<dbReference type="InterPro" id="IPR052316">
    <property type="entry name" value="Speedy-Ringo_regulator"/>
</dbReference>
<evidence type="ECO:0000256" key="2">
    <source>
        <dbReference type="ARBA" id="ARBA00023306"/>
    </source>
</evidence>
<dbReference type="GO" id="GO:0019901">
    <property type="term" value="F:protein kinase binding"/>
    <property type="evidence" value="ECO:0007669"/>
    <property type="project" value="InterPro"/>
</dbReference>
<name>A0AAW0NZR0_9GOBI</name>
<dbReference type="EMBL" id="JBBPFD010000012">
    <property type="protein sequence ID" value="KAK7905232.1"/>
    <property type="molecule type" value="Genomic_DNA"/>
</dbReference>
<dbReference type="Pfam" id="PF11357">
    <property type="entry name" value="Spy1"/>
    <property type="match status" value="1"/>
</dbReference>
<organism evidence="4 5">
    <name type="scientific">Mugilogobius chulae</name>
    <name type="common">yellowstripe goby</name>
    <dbReference type="NCBI Taxonomy" id="88201"/>
    <lineage>
        <taxon>Eukaryota</taxon>
        <taxon>Metazoa</taxon>
        <taxon>Chordata</taxon>
        <taxon>Craniata</taxon>
        <taxon>Vertebrata</taxon>
        <taxon>Euteleostomi</taxon>
        <taxon>Actinopterygii</taxon>
        <taxon>Neopterygii</taxon>
        <taxon>Teleostei</taxon>
        <taxon>Neoteleostei</taxon>
        <taxon>Acanthomorphata</taxon>
        <taxon>Gobiaria</taxon>
        <taxon>Gobiiformes</taxon>
        <taxon>Gobioidei</taxon>
        <taxon>Gobiidae</taxon>
        <taxon>Gobionellinae</taxon>
        <taxon>Mugilogobius</taxon>
    </lineage>
</organism>
<evidence type="ECO:0000313" key="4">
    <source>
        <dbReference type="EMBL" id="KAK7905232.1"/>
    </source>
</evidence>
<dbReference type="Proteomes" id="UP001460270">
    <property type="component" value="Unassembled WGS sequence"/>
</dbReference>
<comment type="caution">
    <text evidence="4">The sequence shown here is derived from an EMBL/GenBank/DDBJ whole genome shotgun (WGS) entry which is preliminary data.</text>
</comment>
<evidence type="ECO:0000256" key="3">
    <source>
        <dbReference type="SAM" id="MobiDB-lite"/>
    </source>
</evidence>
<dbReference type="AlphaFoldDB" id="A0AAW0NZR0"/>
<dbReference type="PANTHER" id="PTHR31545">
    <property type="entry name" value="SEEDY PROTEIN A/C FAMILY MEMBER"/>
    <property type="match status" value="1"/>
</dbReference>
<feature type="compositionally biased region" description="Basic and acidic residues" evidence="3">
    <location>
        <begin position="10"/>
        <end position="19"/>
    </location>
</feature>
<accession>A0AAW0NZR0</accession>
<comment type="similarity">
    <text evidence="1">Belongs to the Speedy/Ringo family.</text>
</comment>
<feature type="region of interest" description="Disordered" evidence="3">
    <location>
        <begin position="1"/>
        <end position="56"/>
    </location>
</feature>
<evidence type="ECO:0008006" key="6">
    <source>
        <dbReference type="Google" id="ProtNLM"/>
    </source>
</evidence>